<gene>
    <name evidence="7" type="ORF">NBR_LOCUS6577</name>
</gene>
<feature type="transmembrane region" description="Helical" evidence="6">
    <location>
        <begin position="9"/>
        <end position="33"/>
    </location>
</feature>
<dbReference type="WBParaSite" id="NBR_0000657601-mRNA-1">
    <property type="protein sequence ID" value="NBR_0000657601-mRNA-1"/>
    <property type="gene ID" value="NBR_0000657601"/>
</dbReference>
<dbReference type="PANTHER" id="PTHR22945:SF16">
    <property type="entry name" value="SERPENTINE RECEPTOR CLASS DELTA-32"/>
    <property type="match status" value="1"/>
</dbReference>
<comment type="subcellular location">
    <subcellularLocation>
        <location evidence="1">Membrane</location>
        <topology evidence="1">Multi-pass membrane protein</topology>
    </subcellularLocation>
</comment>
<protein>
    <submittedName>
        <fullName evidence="9">Serpentine receptor class delta-32 (inferred by orthology to a C. elegans protein)</fullName>
    </submittedName>
</protein>
<feature type="transmembrane region" description="Helical" evidence="6">
    <location>
        <begin position="148"/>
        <end position="168"/>
    </location>
</feature>
<evidence type="ECO:0000256" key="4">
    <source>
        <dbReference type="ARBA" id="ARBA00022989"/>
    </source>
</evidence>
<proteinExistence type="inferred from homology"/>
<dbReference type="EMBL" id="UYSL01019811">
    <property type="protein sequence ID" value="VDL70166.1"/>
    <property type="molecule type" value="Genomic_DNA"/>
</dbReference>
<dbReference type="InterPro" id="IPR019421">
    <property type="entry name" value="7TM_GPCR_serpentine_rcpt_Srd"/>
</dbReference>
<reference evidence="9" key="1">
    <citation type="submission" date="2016-04" db="UniProtKB">
        <authorList>
            <consortium name="WormBaseParasite"/>
        </authorList>
    </citation>
    <scope>IDENTIFICATION</scope>
</reference>
<evidence type="ECO:0000256" key="3">
    <source>
        <dbReference type="ARBA" id="ARBA00022692"/>
    </source>
</evidence>
<dbReference type="AlphaFoldDB" id="A0A158QXB7"/>
<organism evidence="9">
    <name type="scientific">Nippostrongylus brasiliensis</name>
    <name type="common">Rat hookworm</name>
    <dbReference type="NCBI Taxonomy" id="27835"/>
    <lineage>
        <taxon>Eukaryota</taxon>
        <taxon>Metazoa</taxon>
        <taxon>Ecdysozoa</taxon>
        <taxon>Nematoda</taxon>
        <taxon>Chromadorea</taxon>
        <taxon>Rhabditida</taxon>
        <taxon>Rhabditina</taxon>
        <taxon>Rhabditomorpha</taxon>
        <taxon>Strongyloidea</taxon>
        <taxon>Heligmosomidae</taxon>
        <taxon>Nippostrongylus</taxon>
    </lineage>
</organism>
<dbReference type="Pfam" id="PF10317">
    <property type="entry name" value="7TM_GPCR_Srd"/>
    <property type="match status" value="1"/>
</dbReference>
<dbReference type="GO" id="GO:0016020">
    <property type="term" value="C:membrane"/>
    <property type="evidence" value="ECO:0007669"/>
    <property type="project" value="UniProtKB-SubCell"/>
</dbReference>
<dbReference type="InterPro" id="IPR050920">
    <property type="entry name" value="Nematode_rcpt-like_delta"/>
</dbReference>
<feature type="transmembrane region" description="Helical" evidence="6">
    <location>
        <begin position="125"/>
        <end position="142"/>
    </location>
</feature>
<reference evidence="7 8" key="2">
    <citation type="submission" date="2018-11" db="EMBL/GenBank/DDBJ databases">
        <authorList>
            <consortium name="Pathogen Informatics"/>
        </authorList>
    </citation>
    <scope>NUCLEOTIDE SEQUENCE [LARGE SCALE GENOMIC DNA]</scope>
</reference>
<keyword evidence="5 6" id="KW-0472">Membrane</keyword>
<dbReference type="OMA" id="PIYFVMY"/>
<evidence type="ECO:0000256" key="1">
    <source>
        <dbReference type="ARBA" id="ARBA00004141"/>
    </source>
</evidence>
<dbReference type="PANTHER" id="PTHR22945">
    <property type="entry name" value="SERPENTINE RECEPTOR, CLASS D DELTA"/>
    <property type="match status" value="1"/>
</dbReference>
<evidence type="ECO:0000313" key="9">
    <source>
        <dbReference type="WBParaSite" id="NBR_0000657601-mRNA-1"/>
    </source>
</evidence>
<feature type="transmembrane region" description="Helical" evidence="6">
    <location>
        <begin position="226"/>
        <end position="249"/>
    </location>
</feature>
<feature type="transmembrane region" description="Helical" evidence="6">
    <location>
        <begin position="45"/>
        <end position="64"/>
    </location>
</feature>
<evidence type="ECO:0000313" key="7">
    <source>
        <dbReference type="EMBL" id="VDL70166.1"/>
    </source>
</evidence>
<accession>A0A158QXB7</accession>
<keyword evidence="3 6" id="KW-0812">Transmembrane</keyword>
<evidence type="ECO:0000313" key="8">
    <source>
        <dbReference type="Proteomes" id="UP000271162"/>
    </source>
</evidence>
<comment type="similarity">
    <text evidence="2">Belongs to the nematode receptor-like protein srd family.</text>
</comment>
<dbReference type="Proteomes" id="UP000271162">
    <property type="component" value="Unassembled WGS sequence"/>
</dbReference>
<evidence type="ECO:0000256" key="2">
    <source>
        <dbReference type="ARBA" id="ARBA00009166"/>
    </source>
</evidence>
<feature type="transmembrane region" description="Helical" evidence="6">
    <location>
        <begin position="98"/>
        <end position="118"/>
    </location>
</feature>
<feature type="transmembrane region" description="Helical" evidence="6">
    <location>
        <begin position="200"/>
        <end position="220"/>
    </location>
</feature>
<evidence type="ECO:0000256" key="5">
    <source>
        <dbReference type="ARBA" id="ARBA00023136"/>
    </source>
</evidence>
<evidence type="ECO:0000256" key="6">
    <source>
        <dbReference type="SAM" id="Phobius"/>
    </source>
</evidence>
<keyword evidence="4 6" id="KW-1133">Transmembrane helix</keyword>
<dbReference type="SUPFAM" id="SSF81321">
    <property type="entry name" value="Family A G protein-coupled receptor-like"/>
    <property type="match status" value="1"/>
</dbReference>
<sequence length="250" mass="28575">MYLTIEDKLYLTVTVVLSLSGLTFNLLLLYLIIWQSPPHLTPYRIFLGNTAVTQLLHATVYLIVAPRIISHDIYLVVIYLGPIQYAGGWWSYMMFVTFLHLAVNSFISIMLSMVFRWLCLTTLRFPTEAAFLMCIIGYILPLSMVAPVLFIVSCVSVLLIPIYFVMYYTRRKIYKLIDARRSLSHHYTTNGQIRMLVEALTVQSVVPLFTLMPASAIYVLSQAGMISAYFSGYCISPCLSLSELIIYLFR</sequence>
<feature type="transmembrane region" description="Helical" evidence="6">
    <location>
        <begin position="73"/>
        <end position="92"/>
    </location>
</feature>
<name>A0A158QXB7_NIPBR</name>
<keyword evidence="8" id="KW-1185">Reference proteome</keyword>